<gene>
    <name evidence="2" type="ORF">L201_003888</name>
</gene>
<dbReference type="RefSeq" id="XP_066075736.1">
    <property type="nucleotide sequence ID" value="XM_066219639.1"/>
</dbReference>
<proteinExistence type="predicted"/>
<feature type="compositionally biased region" description="Polar residues" evidence="1">
    <location>
        <begin position="84"/>
        <end position="102"/>
    </location>
</feature>
<evidence type="ECO:0000313" key="2">
    <source>
        <dbReference type="EMBL" id="WWC88973.1"/>
    </source>
</evidence>
<feature type="compositionally biased region" description="Basic residues" evidence="1">
    <location>
        <begin position="165"/>
        <end position="179"/>
    </location>
</feature>
<reference evidence="2 3" key="1">
    <citation type="submission" date="2024-01" db="EMBL/GenBank/DDBJ databases">
        <title>Comparative genomics of Cryptococcus and Kwoniella reveals pathogenesis evolution and contrasting modes of karyotype evolution via chromosome fusion or intercentromeric recombination.</title>
        <authorList>
            <person name="Coelho M.A."/>
            <person name="David-Palma M."/>
            <person name="Shea T."/>
            <person name="Bowers K."/>
            <person name="McGinley-Smith S."/>
            <person name="Mohammad A.W."/>
            <person name="Gnirke A."/>
            <person name="Yurkov A.M."/>
            <person name="Nowrousian M."/>
            <person name="Sun S."/>
            <person name="Cuomo C.A."/>
            <person name="Heitman J."/>
        </authorList>
    </citation>
    <scope>NUCLEOTIDE SEQUENCE [LARGE SCALE GENOMIC DNA]</scope>
    <source>
        <strain evidence="2 3">CBS 6074</strain>
    </source>
</reference>
<accession>A0AAX4JVU9</accession>
<dbReference type="GeneID" id="91094558"/>
<dbReference type="Proteomes" id="UP001355207">
    <property type="component" value="Chromosome 5"/>
</dbReference>
<keyword evidence="3" id="KW-1185">Reference proteome</keyword>
<dbReference type="AlphaFoldDB" id="A0AAX4JVU9"/>
<evidence type="ECO:0000256" key="1">
    <source>
        <dbReference type="SAM" id="MobiDB-lite"/>
    </source>
</evidence>
<feature type="region of interest" description="Disordered" evidence="1">
    <location>
        <begin position="72"/>
        <end position="179"/>
    </location>
</feature>
<protein>
    <submittedName>
        <fullName evidence="2">Uncharacterized protein</fullName>
    </submittedName>
</protein>
<feature type="compositionally biased region" description="Low complexity" evidence="1">
    <location>
        <begin position="103"/>
        <end position="118"/>
    </location>
</feature>
<name>A0AAX4JVU9_9TREE</name>
<organism evidence="2 3">
    <name type="scientific">Kwoniella dendrophila CBS 6074</name>
    <dbReference type="NCBI Taxonomy" id="1295534"/>
    <lineage>
        <taxon>Eukaryota</taxon>
        <taxon>Fungi</taxon>
        <taxon>Dikarya</taxon>
        <taxon>Basidiomycota</taxon>
        <taxon>Agaricomycotina</taxon>
        <taxon>Tremellomycetes</taxon>
        <taxon>Tremellales</taxon>
        <taxon>Cryptococcaceae</taxon>
        <taxon>Kwoniella</taxon>
    </lineage>
</organism>
<sequence>MGLFDFLPCCGPRKEKLKDIENNQEAASLLPPQREESIISADGLTGGYGATEQGLTDDQRLRIEAIGRQVGGHMLPIHSLPPGQRTTSPSLSKNNSTSHNNVRPSSPNPNSRESSRPSSPSPLRPETSPPDGIMQTPEKEENQDDDGVVRKTLFAGGSGAGSRRTSGRGKGKSRGKGRK</sequence>
<evidence type="ECO:0000313" key="3">
    <source>
        <dbReference type="Proteomes" id="UP001355207"/>
    </source>
</evidence>
<dbReference type="EMBL" id="CP144102">
    <property type="protein sequence ID" value="WWC88973.1"/>
    <property type="molecule type" value="Genomic_DNA"/>
</dbReference>